<proteinExistence type="predicted"/>
<reference evidence="1" key="1">
    <citation type="submission" date="2023-05" db="EMBL/GenBank/DDBJ databases">
        <title>Streptantibioticus silvisoli sp. nov., acidotolerant actinomycetes 1 from pine litter.</title>
        <authorList>
            <person name="Swiecimska M."/>
            <person name="Golinska P."/>
            <person name="Sangal V."/>
            <person name="Wachnowicz B."/>
            <person name="Goodfellow M."/>
        </authorList>
    </citation>
    <scope>NUCLEOTIDE SEQUENCE</scope>
    <source>
        <strain evidence="1">SL13</strain>
    </source>
</reference>
<accession>A0AA90JVV2</accession>
<sequence>MVAGTGVLLLGPGDPAHAPAMANSFTTLGPSGWELYTLANPGDADYDGREDLLARNVTTNTVHLYRGATNHSLAARTTWGTSVWSVTDRPLLASGNDADYNGVPDLWATDNDGNLRFYPGNYDGSGNPTSGASVIVGSGGRQDMTDIS</sequence>
<evidence type="ECO:0000313" key="1">
    <source>
        <dbReference type="EMBL" id="MDI5968171.1"/>
    </source>
</evidence>
<gene>
    <name evidence="1" type="ORF">POF50_002220</name>
</gene>
<dbReference type="EMBL" id="JABXJJ020000002">
    <property type="protein sequence ID" value="MDI5968171.1"/>
    <property type="molecule type" value="Genomic_DNA"/>
</dbReference>
<protein>
    <recommendedName>
        <fullName evidence="2">VCBS repeat-containing protein</fullName>
    </recommendedName>
</protein>
<dbReference type="SUPFAM" id="SSF69318">
    <property type="entry name" value="Integrin alpha N-terminal domain"/>
    <property type="match status" value="1"/>
</dbReference>
<evidence type="ECO:0008006" key="2">
    <source>
        <dbReference type="Google" id="ProtNLM"/>
    </source>
</evidence>
<name>A0AA90JVV2_9ACTN</name>
<organism evidence="1">
    <name type="scientific">Streptantibioticus silvisoli</name>
    <dbReference type="NCBI Taxonomy" id="2705255"/>
    <lineage>
        <taxon>Bacteria</taxon>
        <taxon>Bacillati</taxon>
        <taxon>Actinomycetota</taxon>
        <taxon>Actinomycetes</taxon>
        <taxon>Kitasatosporales</taxon>
        <taxon>Streptomycetaceae</taxon>
        <taxon>Streptantibioticus</taxon>
    </lineage>
</organism>
<comment type="caution">
    <text evidence="1">The sequence shown here is derived from an EMBL/GenBank/DDBJ whole genome shotgun (WGS) entry which is preliminary data.</text>
</comment>
<dbReference type="InterPro" id="IPR028994">
    <property type="entry name" value="Integrin_alpha_N"/>
</dbReference>
<dbReference type="AlphaFoldDB" id="A0AA90JVV2"/>
<dbReference type="RefSeq" id="WP_271316716.1">
    <property type="nucleotide sequence ID" value="NZ_JABXJJ020000002.1"/>
</dbReference>